<reference evidence="1" key="1">
    <citation type="journal article" date="2024" name="BMC Genomics">
        <title>Functional annotation of a divergent genome using sequence and structure-based similarity.</title>
        <authorList>
            <person name="Svedberg D."/>
            <person name="Winiger R.R."/>
            <person name="Berg A."/>
            <person name="Sharma H."/>
            <person name="Tellgren-Roth C."/>
            <person name="Debrunner-Vossbrinck B.A."/>
            <person name="Vossbrinck C.R."/>
            <person name="Barandun J."/>
        </authorList>
    </citation>
    <scope>NUCLEOTIDE SEQUENCE</scope>
    <source>
        <strain evidence="1">Illinois isolate</strain>
    </source>
</reference>
<dbReference type="RefSeq" id="XP_065331149.1">
    <property type="nucleotide sequence ID" value="XM_065475077.1"/>
</dbReference>
<accession>A0AAX4JGC0</accession>
<dbReference type="KEGG" id="vnx:VNE69_11167"/>
<dbReference type="Proteomes" id="UP001334084">
    <property type="component" value="Chromosome 11"/>
</dbReference>
<keyword evidence="2" id="KW-1185">Reference proteome</keyword>
<evidence type="ECO:0000313" key="2">
    <source>
        <dbReference type="Proteomes" id="UP001334084"/>
    </source>
</evidence>
<organism evidence="1 2">
    <name type="scientific">Vairimorpha necatrix</name>
    <dbReference type="NCBI Taxonomy" id="6039"/>
    <lineage>
        <taxon>Eukaryota</taxon>
        <taxon>Fungi</taxon>
        <taxon>Fungi incertae sedis</taxon>
        <taxon>Microsporidia</taxon>
        <taxon>Nosematidae</taxon>
        <taxon>Vairimorpha</taxon>
    </lineage>
</organism>
<dbReference type="AlphaFoldDB" id="A0AAX4JGC0"/>
<dbReference type="GeneID" id="90542841"/>
<proteinExistence type="predicted"/>
<protein>
    <submittedName>
        <fullName evidence="1">Uncharacterized protein</fullName>
    </submittedName>
</protein>
<evidence type="ECO:0000313" key="1">
    <source>
        <dbReference type="EMBL" id="WUR05004.1"/>
    </source>
</evidence>
<dbReference type="EMBL" id="CP142736">
    <property type="protein sequence ID" value="WUR05004.1"/>
    <property type="molecule type" value="Genomic_DNA"/>
</dbReference>
<gene>
    <name evidence="1" type="ORF">VNE69_11167</name>
</gene>
<name>A0AAX4JGC0_9MICR</name>
<sequence length="295" mass="34998">MLQYIFFAICSIATSSNNKTHSFTHIQKQNDALNLKKKLNNNDESAFFDQSYPMKKTKNIGSLSITLVSNDNLHSQNIDKNNITATLESDNFQSESNYKYLKFKLYDQISTWEFEDKKKHFVNNLVKDMKENEIKKYTSEKLKISNKLYPFFASLTNNINIIKKAVNNIPRDDYSNDIKDQFEFFECIFYAIKRQSTSKHFLFKYDSSKIIDFYTSLSARLYIFEKAFQIVERFEIFLIFFKHQYLNDFEEKDKFAIHNSLDETFKHLKNLFKNLDAISQSCFNINDIFKKAVSK</sequence>